<dbReference type="EnsemblFungi" id="PTTG_25147-t43_1">
    <property type="protein sequence ID" value="PTTG_25147-t43_1-p1"/>
    <property type="gene ID" value="PTTG_25147"/>
</dbReference>
<evidence type="ECO:0000256" key="1">
    <source>
        <dbReference type="SAM" id="MobiDB-lite"/>
    </source>
</evidence>
<sequence length="314" mass="35553">MLGSWAREWRGRSKMVSHPAKQEKLARKLLPNQSIRSDEKKLSSHQRRLPGSSSLPGPDKVEIDWFDCSKNTEKKNEDCVETLCEIIDSSPSTTKSKNRAVKKTEPKESIQDPSCSSRIGSDTKSTIGPSITLIKSLKKNHVNYLKYKGNPHFLLGLNSTLKYLENLRFILIQLKELTDRRHHANNQQEDDENGSMHGGIKGEELHDKVVLQSTDIDISAILRDLQTIKFIVVLKHPQHLSVIGLLSTFVNEINQALYDLNFQPQTTRKFIELVGFPVGLNPPLLEKFNLRRLSCFAILDSAPGIDRLSNFFTA</sequence>
<gene>
    <name evidence="2" type="ORF">PTTG_25147</name>
</gene>
<feature type="region of interest" description="Disordered" evidence="1">
    <location>
        <begin position="91"/>
        <end position="123"/>
    </location>
</feature>
<dbReference type="Proteomes" id="UP000005240">
    <property type="component" value="Unassembled WGS sequence"/>
</dbReference>
<dbReference type="OrthoDB" id="2497116at2759"/>
<protein>
    <submittedName>
        <fullName evidence="2 3">Uncharacterized protein</fullName>
    </submittedName>
</protein>
<evidence type="ECO:0000313" key="4">
    <source>
        <dbReference type="Proteomes" id="UP000005240"/>
    </source>
</evidence>
<reference evidence="3 4" key="3">
    <citation type="journal article" date="2017" name="G3 (Bethesda)">
        <title>Comparative analysis highlights variable genome content of wheat rusts and divergence of the mating loci.</title>
        <authorList>
            <person name="Cuomo C.A."/>
            <person name="Bakkeren G."/>
            <person name="Khalil H.B."/>
            <person name="Panwar V."/>
            <person name="Joly D."/>
            <person name="Linning R."/>
            <person name="Sakthikumar S."/>
            <person name="Song X."/>
            <person name="Adiconis X."/>
            <person name="Fan L."/>
            <person name="Goldberg J.M."/>
            <person name="Levin J.Z."/>
            <person name="Young S."/>
            <person name="Zeng Q."/>
            <person name="Anikster Y."/>
            <person name="Bruce M."/>
            <person name="Wang M."/>
            <person name="Yin C."/>
            <person name="McCallum B."/>
            <person name="Szabo L.J."/>
            <person name="Hulbert S."/>
            <person name="Chen X."/>
            <person name="Fellers J.P."/>
        </authorList>
    </citation>
    <scope>NUCLEOTIDE SEQUENCE</scope>
    <source>
        <strain evidence="3">isolate 1-1 / race 1 (BBBD)</strain>
        <strain evidence="4">Isolate 1-1 / race 1 (BBBD)</strain>
    </source>
</reference>
<reference evidence="2" key="2">
    <citation type="submission" date="2016-05" db="EMBL/GenBank/DDBJ databases">
        <title>Comparative analysis highlights variable genome content of wheat rusts and divergence of the mating loci.</title>
        <authorList>
            <person name="Cuomo C.A."/>
            <person name="Bakkeren G."/>
            <person name="Szabo L."/>
            <person name="Khalil H."/>
            <person name="Joly D."/>
            <person name="Goldberg J."/>
            <person name="Young S."/>
            <person name="Zeng Q."/>
            <person name="Fellers J."/>
        </authorList>
    </citation>
    <scope>NUCLEOTIDE SEQUENCE [LARGE SCALE GENOMIC DNA]</scope>
    <source>
        <strain evidence="2">1-1 BBBD Race 1</strain>
    </source>
</reference>
<accession>A0A180H5T6</accession>
<keyword evidence="4" id="KW-1185">Reference proteome</keyword>
<feature type="compositionally biased region" description="Polar residues" evidence="1">
    <location>
        <begin position="111"/>
        <end position="123"/>
    </location>
</feature>
<reference evidence="2" key="1">
    <citation type="submission" date="2009-11" db="EMBL/GenBank/DDBJ databases">
        <authorList>
            <consortium name="The Broad Institute Genome Sequencing Platform"/>
            <person name="Ward D."/>
            <person name="Feldgarden M."/>
            <person name="Earl A."/>
            <person name="Young S.K."/>
            <person name="Zeng Q."/>
            <person name="Koehrsen M."/>
            <person name="Alvarado L."/>
            <person name="Berlin A."/>
            <person name="Bochicchio J."/>
            <person name="Borenstein D."/>
            <person name="Chapman S.B."/>
            <person name="Chen Z."/>
            <person name="Engels R."/>
            <person name="Freedman E."/>
            <person name="Gellesch M."/>
            <person name="Goldberg J."/>
            <person name="Griggs A."/>
            <person name="Gujja S."/>
            <person name="Heilman E."/>
            <person name="Heiman D."/>
            <person name="Hepburn T."/>
            <person name="Howarth C."/>
            <person name="Jen D."/>
            <person name="Larson L."/>
            <person name="Lewis B."/>
            <person name="Mehta T."/>
            <person name="Park D."/>
            <person name="Pearson M."/>
            <person name="Roberts A."/>
            <person name="Saif S."/>
            <person name="Shea T."/>
            <person name="Shenoy N."/>
            <person name="Sisk P."/>
            <person name="Stolte C."/>
            <person name="Sykes S."/>
            <person name="Thomson T."/>
            <person name="Walk T."/>
            <person name="White J."/>
            <person name="Yandava C."/>
            <person name="Izard J."/>
            <person name="Baranova O.V."/>
            <person name="Blanton J.M."/>
            <person name="Tanner A.C."/>
            <person name="Dewhirst F.E."/>
            <person name="Haas B."/>
            <person name="Nusbaum C."/>
            <person name="Birren B."/>
        </authorList>
    </citation>
    <scope>NUCLEOTIDE SEQUENCE [LARGE SCALE GENOMIC DNA]</scope>
    <source>
        <strain evidence="2">1-1 BBBD Race 1</strain>
    </source>
</reference>
<dbReference type="EMBL" id="ADAS02000001">
    <property type="protein sequence ID" value="OAW00029.1"/>
    <property type="molecule type" value="Genomic_DNA"/>
</dbReference>
<reference evidence="3" key="4">
    <citation type="submission" date="2025-05" db="UniProtKB">
        <authorList>
            <consortium name="EnsemblFungi"/>
        </authorList>
    </citation>
    <scope>IDENTIFICATION</scope>
    <source>
        <strain evidence="3">isolate 1-1 / race 1 (BBBD)</strain>
    </source>
</reference>
<evidence type="ECO:0000313" key="3">
    <source>
        <dbReference type="EnsemblFungi" id="PTTG_25147-t43_1-p1"/>
    </source>
</evidence>
<name>A0A180H5T6_PUCT1</name>
<dbReference type="AlphaFoldDB" id="A0A180H5T6"/>
<evidence type="ECO:0000313" key="2">
    <source>
        <dbReference type="EMBL" id="OAW00029.1"/>
    </source>
</evidence>
<proteinExistence type="predicted"/>
<organism evidence="2">
    <name type="scientific">Puccinia triticina (isolate 1-1 / race 1 (BBBD))</name>
    <name type="common">Brown leaf rust fungus</name>
    <dbReference type="NCBI Taxonomy" id="630390"/>
    <lineage>
        <taxon>Eukaryota</taxon>
        <taxon>Fungi</taxon>
        <taxon>Dikarya</taxon>
        <taxon>Basidiomycota</taxon>
        <taxon>Pucciniomycotina</taxon>
        <taxon>Pucciniomycetes</taxon>
        <taxon>Pucciniales</taxon>
        <taxon>Pucciniaceae</taxon>
        <taxon>Puccinia</taxon>
    </lineage>
</organism>
<dbReference type="VEuPathDB" id="FungiDB:PTTG_25147"/>
<feature type="region of interest" description="Disordered" evidence="1">
    <location>
        <begin position="1"/>
        <end position="58"/>
    </location>
</feature>